<organism evidence="1">
    <name type="scientific">marine metagenome</name>
    <dbReference type="NCBI Taxonomy" id="408172"/>
    <lineage>
        <taxon>unclassified sequences</taxon>
        <taxon>metagenomes</taxon>
        <taxon>ecological metagenomes</taxon>
    </lineage>
</organism>
<name>A0A382JS79_9ZZZZ</name>
<gene>
    <name evidence="1" type="ORF">METZ01_LOCUS267046</name>
</gene>
<accession>A0A382JS79</accession>
<protein>
    <submittedName>
        <fullName evidence="1">Uncharacterized protein</fullName>
    </submittedName>
</protein>
<dbReference type="AlphaFoldDB" id="A0A382JS79"/>
<proteinExistence type="predicted"/>
<sequence length="41" mass="4611">MLILNAATFIEASIYRNSELNDFGVFIVHLVTQGLICFSCF</sequence>
<evidence type="ECO:0000313" key="1">
    <source>
        <dbReference type="EMBL" id="SVC14192.1"/>
    </source>
</evidence>
<reference evidence="1" key="1">
    <citation type="submission" date="2018-05" db="EMBL/GenBank/DDBJ databases">
        <authorList>
            <person name="Lanie J.A."/>
            <person name="Ng W.-L."/>
            <person name="Kazmierczak K.M."/>
            <person name="Andrzejewski T.M."/>
            <person name="Davidsen T.M."/>
            <person name="Wayne K.J."/>
            <person name="Tettelin H."/>
            <person name="Glass J.I."/>
            <person name="Rusch D."/>
            <person name="Podicherti R."/>
            <person name="Tsui H.-C.T."/>
            <person name="Winkler M.E."/>
        </authorList>
    </citation>
    <scope>NUCLEOTIDE SEQUENCE</scope>
</reference>
<dbReference type="EMBL" id="UINC01075727">
    <property type="protein sequence ID" value="SVC14192.1"/>
    <property type="molecule type" value="Genomic_DNA"/>
</dbReference>